<name>A0A345BX58_9BACI</name>
<dbReference type="KEGG" id="rue:DT065_05560"/>
<keyword evidence="4 8" id="KW-1003">Cell membrane</keyword>
<dbReference type="AlphaFoldDB" id="A0A345BX58"/>
<feature type="transmembrane region" description="Helical" evidence="9">
    <location>
        <begin position="45"/>
        <end position="71"/>
    </location>
</feature>
<feature type="transmembrane region" description="Helical" evidence="9">
    <location>
        <begin position="12"/>
        <end position="33"/>
    </location>
</feature>
<accession>A0A345BX58</accession>
<dbReference type="Pfam" id="PF12822">
    <property type="entry name" value="ECF_trnsprt"/>
    <property type="match status" value="1"/>
</dbReference>
<keyword evidence="3 8" id="KW-0813">Transport</keyword>
<feature type="transmembrane region" description="Helical" evidence="9">
    <location>
        <begin position="150"/>
        <end position="175"/>
    </location>
</feature>
<dbReference type="InterPro" id="IPR025720">
    <property type="entry name" value="RibU"/>
</dbReference>
<dbReference type="PIRSF" id="PIRSF037778">
    <property type="entry name" value="UCP037778_transp_RibU"/>
    <property type="match status" value="1"/>
</dbReference>
<keyword evidence="6 9" id="KW-1133">Transmembrane helix</keyword>
<protein>
    <recommendedName>
        <fullName evidence="8">Riboflavin transporter</fullName>
    </recommendedName>
</protein>
<dbReference type="Proteomes" id="UP000252100">
    <property type="component" value="Chromosome"/>
</dbReference>
<dbReference type="GO" id="GO:0005886">
    <property type="term" value="C:plasma membrane"/>
    <property type="evidence" value="ECO:0007669"/>
    <property type="project" value="UniProtKB-SubCell"/>
</dbReference>
<evidence type="ECO:0000256" key="3">
    <source>
        <dbReference type="ARBA" id="ARBA00022448"/>
    </source>
</evidence>
<evidence type="ECO:0000256" key="7">
    <source>
        <dbReference type="ARBA" id="ARBA00023136"/>
    </source>
</evidence>
<organism evidence="10 11">
    <name type="scientific">Salicibibacter kimchii</name>
    <dbReference type="NCBI Taxonomy" id="2099786"/>
    <lineage>
        <taxon>Bacteria</taxon>
        <taxon>Bacillati</taxon>
        <taxon>Bacillota</taxon>
        <taxon>Bacilli</taxon>
        <taxon>Bacillales</taxon>
        <taxon>Bacillaceae</taxon>
        <taxon>Salicibibacter</taxon>
    </lineage>
</organism>
<dbReference type="GO" id="GO:0032217">
    <property type="term" value="F:riboflavin transmembrane transporter activity"/>
    <property type="evidence" value="ECO:0007669"/>
    <property type="project" value="UniProtKB-UniRule"/>
</dbReference>
<comment type="function">
    <text evidence="8">Probably a riboflavin-binding protein that interacts with the energy-coupling factor (ECF) ABC-transporter complex.</text>
</comment>
<dbReference type="RefSeq" id="WP_114371586.1">
    <property type="nucleotide sequence ID" value="NZ_CP031092.1"/>
</dbReference>
<evidence type="ECO:0000256" key="9">
    <source>
        <dbReference type="SAM" id="Phobius"/>
    </source>
</evidence>
<keyword evidence="5 9" id="KW-0812">Transmembrane</keyword>
<evidence type="ECO:0000256" key="4">
    <source>
        <dbReference type="ARBA" id="ARBA00022475"/>
    </source>
</evidence>
<evidence type="ECO:0000256" key="8">
    <source>
        <dbReference type="PIRNR" id="PIRNR037778"/>
    </source>
</evidence>
<evidence type="ECO:0000256" key="6">
    <source>
        <dbReference type="ARBA" id="ARBA00022989"/>
    </source>
</evidence>
<dbReference type="OrthoDB" id="9809216at2"/>
<comment type="similarity">
    <text evidence="2 8">Belongs to the prokaryotic riboflavin transporter (P-RFT) (TC 2.A.87) family.</text>
</comment>
<gene>
    <name evidence="10" type="ORF">DT065_05560</name>
</gene>
<evidence type="ECO:0000313" key="11">
    <source>
        <dbReference type="Proteomes" id="UP000252100"/>
    </source>
</evidence>
<evidence type="ECO:0000256" key="1">
    <source>
        <dbReference type="ARBA" id="ARBA00004651"/>
    </source>
</evidence>
<evidence type="ECO:0000256" key="2">
    <source>
        <dbReference type="ARBA" id="ARBA00005540"/>
    </source>
</evidence>
<evidence type="ECO:0000313" key="10">
    <source>
        <dbReference type="EMBL" id="AXF55539.1"/>
    </source>
</evidence>
<keyword evidence="11" id="KW-1185">Reference proteome</keyword>
<reference evidence="10 11" key="1">
    <citation type="journal article" date="2018" name="J. Microbiol.">
        <title>Salicibibacter kimchii gen. nov., sp. nov., a moderately halophilic and alkalitolerant bacterium in the family Bacillaceae, isolated from kimchi.</title>
        <authorList>
            <person name="Jang J.Y."/>
            <person name="Oh Y.J."/>
            <person name="Lim S.K."/>
            <person name="Park H.K."/>
            <person name="Lee C."/>
            <person name="Kim J.Y."/>
            <person name="Lee M.A."/>
            <person name="Choi H.J."/>
        </authorList>
    </citation>
    <scope>NUCLEOTIDE SEQUENCE [LARGE SCALE GENOMIC DNA]</scope>
    <source>
        <strain evidence="10 11">NKC1-1</strain>
    </source>
</reference>
<dbReference type="PANTHER" id="PTHR38438">
    <property type="entry name" value="RIBOFLAVIN TRANSPORTER RIBU"/>
    <property type="match status" value="1"/>
</dbReference>
<dbReference type="Gene3D" id="1.10.1760.20">
    <property type="match status" value="1"/>
</dbReference>
<feature type="transmembrane region" description="Helical" evidence="9">
    <location>
        <begin position="107"/>
        <end position="130"/>
    </location>
</feature>
<feature type="transmembrane region" description="Helical" evidence="9">
    <location>
        <begin position="77"/>
        <end position="98"/>
    </location>
</feature>
<dbReference type="InterPro" id="IPR024529">
    <property type="entry name" value="ECF_trnsprt_substrate-spec"/>
</dbReference>
<evidence type="ECO:0000256" key="5">
    <source>
        <dbReference type="ARBA" id="ARBA00022692"/>
    </source>
</evidence>
<comment type="subcellular location">
    <subcellularLocation>
        <location evidence="1">Cell membrane</location>
        <topology evidence="1">Multi-pass membrane protein</topology>
    </subcellularLocation>
</comment>
<dbReference type="PANTHER" id="PTHR38438:SF1">
    <property type="entry name" value="RIBOFLAVIN TRANSPORTER RIBU"/>
    <property type="match status" value="1"/>
</dbReference>
<proteinExistence type="inferred from homology"/>
<dbReference type="EMBL" id="CP031092">
    <property type="protein sequence ID" value="AXF55539.1"/>
    <property type="molecule type" value="Genomic_DNA"/>
</dbReference>
<sequence length="204" mass="22296">MKESKTFRLVMYAVLGSMAAALMFVSIPMPMFLSFLSIDFSELPVLFAALLFSPVAGIAVAGIKILLYTLFMGAGDPVGMISNFVASLLFVLPVAYIYRHFRSVKGLIVGLGVAIVSMTIGLTVLNYLVFLPAYSWLIGWEMSSQVMMTTVFAGILPFNIVKGLAISIAFVPLFLKLAPMLEKKSYGENLQRKAPASTYNLKQN</sequence>
<keyword evidence="7 8" id="KW-0472">Membrane</keyword>